<dbReference type="InterPro" id="IPR000073">
    <property type="entry name" value="AB_hydrolase_1"/>
</dbReference>
<sequence length="287" mass="31587">MTETFHTRDGARIGYQWLGREHKGPALIMVNGMSAVMEDWLPLAHALAAKRPVVVLDHRGIGASYLTEDQTEEITIELMAQDVIDLACALGLRIVHLLGFSMGGMIVQAILTHANAHATPDGRGMTVQGIEVRRVVLTATFARTPRTEFSLENVPRPTQGSRADRAAAAARYLLELQYDTDVLGPGGALQPTLEAHLAASATLRGRDALRHVPRGLPIAIIHGRRDRMVAYEESENLLKRLPSAERLLPDTQAPNRDAFGHMWFDYFALPAWVTPLGHFLDRPGAKM</sequence>
<evidence type="ECO:0000313" key="4">
    <source>
        <dbReference type="EMBL" id="WFD28499.1"/>
    </source>
</evidence>
<gene>
    <name evidence="4" type="ORF">MNAN1_003510</name>
</gene>
<dbReference type="Gene3D" id="3.40.50.1820">
    <property type="entry name" value="alpha/beta hydrolase"/>
    <property type="match status" value="1"/>
</dbReference>
<reference evidence="4" key="1">
    <citation type="submission" date="2023-03" db="EMBL/GenBank/DDBJ databases">
        <title>Mating type loci evolution in Malassezia.</title>
        <authorList>
            <person name="Coelho M.A."/>
        </authorList>
    </citation>
    <scope>NUCLEOTIDE SEQUENCE</scope>
    <source>
        <strain evidence="4">CBS 9557</strain>
    </source>
</reference>
<evidence type="ECO:0000313" key="5">
    <source>
        <dbReference type="Proteomes" id="UP001213623"/>
    </source>
</evidence>
<keyword evidence="5" id="KW-1185">Reference proteome</keyword>
<evidence type="ECO:0000256" key="2">
    <source>
        <dbReference type="ARBA" id="ARBA00048461"/>
    </source>
</evidence>
<dbReference type="EMBL" id="CP119898">
    <property type="protein sequence ID" value="WFD28499.1"/>
    <property type="molecule type" value="Genomic_DNA"/>
</dbReference>
<proteinExistence type="predicted"/>
<evidence type="ECO:0000259" key="3">
    <source>
        <dbReference type="Pfam" id="PF12697"/>
    </source>
</evidence>
<accession>A0AAF0EPF9</accession>
<dbReference type="SUPFAM" id="SSF53474">
    <property type="entry name" value="alpha/beta-Hydrolases"/>
    <property type="match status" value="1"/>
</dbReference>
<dbReference type="Pfam" id="PF12697">
    <property type="entry name" value="Abhydrolase_6"/>
    <property type="match status" value="1"/>
</dbReference>
<dbReference type="PANTHER" id="PTHR43433:SF5">
    <property type="entry name" value="AB HYDROLASE-1 DOMAIN-CONTAINING PROTEIN"/>
    <property type="match status" value="1"/>
</dbReference>
<comment type="catalytic activity">
    <reaction evidence="1">
        <text>a diacylglycerol + H2O = a monoacylglycerol + a fatty acid + H(+)</text>
        <dbReference type="Rhea" id="RHEA:32731"/>
        <dbReference type="ChEBI" id="CHEBI:15377"/>
        <dbReference type="ChEBI" id="CHEBI:15378"/>
        <dbReference type="ChEBI" id="CHEBI:17408"/>
        <dbReference type="ChEBI" id="CHEBI:18035"/>
        <dbReference type="ChEBI" id="CHEBI:28868"/>
    </reaction>
</comment>
<comment type="catalytic activity">
    <reaction evidence="2">
        <text>a monoacylglycerol + H2O = glycerol + a fatty acid + H(+)</text>
        <dbReference type="Rhea" id="RHEA:15245"/>
        <dbReference type="ChEBI" id="CHEBI:15377"/>
        <dbReference type="ChEBI" id="CHEBI:15378"/>
        <dbReference type="ChEBI" id="CHEBI:17408"/>
        <dbReference type="ChEBI" id="CHEBI:17754"/>
        <dbReference type="ChEBI" id="CHEBI:28868"/>
    </reaction>
</comment>
<protein>
    <recommendedName>
        <fullName evidence="3">AB hydrolase-1 domain-containing protein</fullName>
    </recommendedName>
</protein>
<dbReference type="InterPro" id="IPR050471">
    <property type="entry name" value="AB_hydrolase"/>
</dbReference>
<dbReference type="AlphaFoldDB" id="A0AAF0EPF9"/>
<organism evidence="4 5">
    <name type="scientific">Malassezia nana</name>
    <dbReference type="NCBI Taxonomy" id="180528"/>
    <lineage>
        <taxon>Eukaryota</taxon>
        <taxon>Fungi</taxon>
        <taxon>Dikarya</taxon>
        <taxon>Basidiomycota</taxon>
        <taxon>Ustilaginomycotina</taxon>
        <taxon>Malasseziomycetes</taxon>
        <taxon>Malasseziales</taxon>
        <taxon>Malasseziaceae</taxon>
        <taxon>Malassezia</taxon>
    </lineage>
</organism>
<evidence type="ECO:0000256" key="1">
    <source>
        <dbReference type="ARBA" id="ARBA00047591"/>
    </source>
</evidence>
<dbReference type="PANTHER" id="PTHR43433">
    <property type="entry name" value="HYDROLASE, ALPHA/BETA FOLD FAMILY PROTEIN"/>
    <property type="match status" value="1"/>
</dbReference>
<dbReference type="Proteomes" id="UP001213623">
    <property type="component" value="Chromosome 7"/>
</dbReference>
<dbReference type="InterPro" id="IPR029058">
    <property type="entry name" value="AB_hydrolase_fold"/>
</dbReference>
<name>A0AAF0EPF9_9BASI</name>
<feature type="domain" description="AB hydrolase-1" evidence="3">
    <location>
        <begin position="27"/>
        <end position="242"/>
    </location>
</feature>